<reference evidence="1 2" key="1">
    <citation type="submission" date="2017-06" db="EMBL/GenBank/DDBJ databases">
        <authorList>
            <person name="Kim H.J."/>
            <person name="Triplett B.A."/>
        </authorList>
    </citation>
    <scope>NUCLEOTIDE SEQUENCE [LARGE SCALE GENOMIC DNA]</scope>
    <source>
        <strain evidence="1 2">DSM 14713</strain>
    </source>
</reference>
<dbReference type="Proteomes" id="UP000217289">
    <property type="component" value="Chromosome"/>
</dbReference>
<protein>
    <submittedName>
        <fullName evidence="1">Uncharacterized protein</fullName>
    </submittedName>
</protein>
<organism evidence="1 2">
    <name type="scientific">Melittangium boletus DSM 14713</name>
    <dbReference type="NCBI Taxonomy" id="1294270"/>
    <lineage>
        <taxon>Bacteria</taxon>
        <taxon>Pseudomonadati</taxon>
        <taxon>Myxococcota</taxon>
        <taxon>Myxococcia</taxon>
        <taxon>Myxococcales</taxon>
        <taxon>Cystobacterineae</taxon>
        <taxon>Archangiaceae</taxon>
        <taxon>Melittangium</taxon>
    </lineage>
</organism>
<evidence type="ECO:0000313" key="1">
    <source>
        <dbReference type="EMBL" id="ATB33811.1"/>
    </source>
</evidence>
<accession>A0A250IRN0</accession>
<proteinExistence type="predicted"/>
<dbReference type="KEGG" id="mbd:MEBOL_007309"/>
<sequence length="37" mass="3989">MVETQLEVVNPDVDEVSGGELPEFALMIDVPDSALDD</sequence>
<dbReference type="AlphaFoldDB" id="A0A250IRN0"/>
<evidence type="ECO:0000313" key="2">
    <source>
        <dbReference type="Proteomes" id="UP000217289"/>
    </source>
</evidence>
<gene>
    <name evidence="1" type="ORF">MEBOL_007309</name>
</gene>
<keyword evidence="2" id="KW-1185">Reference proteome</keyword>
<name>A0A250IRN0_9BACT</name>
<dbReference type="EMBL" id="CP022163">
    <property type="protein sequence ID" value="ATB33811.1"/>
    <property type="molecule type" value="Genomic_DNA"/>
</dbReference>